<dbReference type="Proteomes" id="UP000471364">
    <property type="component" value="Unassembled WGS sequence"/>
</dbReference>
<comment type="caution">
    <text evidence="2">The sequence shown here is derived from an EMBL/GenBank/DDBJ whole genome shotgun (WGS) entry which is preliminary data.</text>
</comment>
<keyword evidence="3" id="KW-1185">Reference proteome</keyword>
<evidence type="ECO:0000313" key="2">
    <source>
        <dbReference type="EMBL" id="KAB1118478.1"/>
    </source>
</evidence>
<reference evidence="2 3" key="1">
    <citation type="submission" date="2019-09" db="EMBL/GenBank/DDBJ databases">
        <title>High taxonomic diversity of Micromonospora strains isolated from Medicago sativa nodules in different geographical locations.</title>
        <authorList>
            <person name="Martinez-Hidalgo P."/>
            <person name="Flores-Felix J.D."/>
            <person name="Velazquez E."/>
            <person name="Brau L."/>
            <person name="Trujillo M.E."/>
            <person name="Martinez-Molina E."/>
        </authorList>
    </citation>
    <scope>NUCLEOTIDE SEQUENCE [LARGE SCALE GENOMIC DNA]</scope>
    <source>
        <strain evidence="2 3">ALFB5</strain>
    </source>
</reference>
<evidence type="ECO:0000256" key="1">
    <source>
        <dbReference type="SAM" id="MobiDB-lite"/>
    </source>
</evidence>
<sequence>MTVGRDVTPWLANVPNLAELEIVSRLSPLRAYLRRVKGRGSDGHVSYRVVGNEVYQHGTEITAKGAFSYRIGMTMAEWLCWGQLGMGHSLHAEDSYPPHTDPTLWDVTARKPDLLGAHPIEPTSWLVEAKAQRRLSKGKLQEGARQLALDGIVDGPHRRVLCGTSLEDCLFMTVDIDTRDMPSTGSRGTDVPPGPTLPPDPATDDEALYRLARASMLIYLALKSNEEHATVVPVGAAADPQRPQVRRRSSAVTLIESDESSARLRSRIVDLPQGSAELSGQMGIDMLAAEVRGASITVGMSRRLFAACRSLILTEAVLAERAEFEAEQAYRDPMIRRTVEDAMRSQGIPTVRASASPPRWERAEPEVRDWWRLRTYRRLTQEHRQDLLTAVRSGFEAGNEVSWTGLVDREPTMKLGSPQQLEAATADTYLAIDRGMIV</sequence>
<name>A0ABQ6UPD2_9ACTN</name>
<proteinExistence type="predicted"/>
<dbReference type="EMBL" id="WAAR01000008">
    <property type="protein sequence ID" value="KAB1118478.1"/>
    <property type="molecule type" value="Genomic_DNA"/>
</dbReference>
<organism evidence="2 3">
    <name type="scientific">Micromonospora aurantiaca</name>
    <name type="common">nom. illeg.</name>
    <dbReference type="NCBI Taxonomy" id="47850"/>
    <lineage>
        <taxon>Bacteria</taxon>
        <taxon>Bacillati</taxon>
        <taxon>Actinomycetota</taxon>
        <taxon>Actinomycetes</taxon>
        <taxon>Micromonosporales</taxon>
        <taxon>Micromonosporaceae</taxon>
        <taxon>Micromonospora</taxon>
    </lineage>
</organism>
<feature type="region of interest" description="Disordered" evidence="1">
    <location>
        <begin position="179"/>
        <end position="200"/>
    </location>
</feature>
<dbReference type="RefSeq" id="WP_151011165.1">
    <property type="nucleotide sequence ID" value="NZ_WAAR01000008.1"/>
</dbReference>
<protein>
    <submittedName>
        <fullName evidence="2">Uncharacterized protein</fullName>
    </submittedName>
</protein>
<accession>A0ABQ6UPD2</accession>
<evidence type="ECO:0000313" key="3">
    <source>
        <dbReference type="Proteomes" id="UP000471364"/>
    </source>
</evidence>
<gene>
    <name evidence="2" type="ORF">F6X54_03320</name>
</gene>